<gene>
    <name evidence="1" type="ORF">DWQ67_04435</name>
</gene>
<keyword evidence="1" id="KW-0489">Methyltransferase</keyword>
<dbReference type="Proteomes" id="UP000273119">
    <property type="component" value="Unassembled WGS sequence"/>
</dbReference>
<keyword evidence="2" id="KW-1185">Reference proteome</keyword>
<dbReference type="EMBL" id="QQXL01000002">
    <property type="protein sequence ID" value="RKW71049.1"/>
    <property type="molecule type" value="Genomic_DNA"/>
</dbReference>
<protein>
    <submittedName>
        <fullName evidence="1">Trans-aconitate 2-methyltransferase</fullName>
        <ecNumber evidence="1">2.1.1.144</ecNumber>
    </submittedName>
</protein>
<evidence type="ECO:0000313" key="1">
    <source>
        <dbReference type="EMBL" id="RKW71049.1"/>
    </source>
</evidence>
<dbReference type="CDD" id="cd02440">
    <property type="entry name" value="AdoMet_MTases"/>
    <property type="match status" value="1"/>
</dbReference>
<dbReference type="SUPFAM" id="SSF53335">
    <property type="entry name" value="S-adenosyl-L-methionine-dependent methyltransferases"/>
    <property type="match status" value="1"/>
</dbReference>
<name>A0A496PKJ7_9MICC</name>
<dbReference type="Gene3D" id="3.40.50.150">
    <property type="entry name" value="Vaccinia Virus protein VP39"/>
    <property type="match status" value="1"/>
</dbReference>
<dbReference type="Gene3D" id="1.10.150.290">
    <property type="entry name" value="S-adenosyl-L-methionine-dependent methyltransferases"/>
    <property type="match status" value="1"/>
</dbReference>
<organism evidence="1 2">
    <name type="scientific">Galactobacter caseinivorans</name>
    <dbReference type="NCBI Taxonomy" id="2676123"/>
    <lineage>
        <taxon>Bacteria</taxon>
        <taxon>Bacillati</taxon>
        <taxon>Actinomycetota</taxon>
        <taxon>Actinomycetes</taxon>
        <taxon>Micrococcales</taxon>
        <taxon>Micrococcaceae</taxon>
        <taxon>Galactobacter</taxon>
    </lineage>
</organism>
<comment type="caution">
    <text evidence="1">The sequence shown here is derived from an EMBL/GenBank/DDBJ whole genome shotgun (WGS) entry which is preliminary data.</text>
</comment>
<dbReference type="InterPro" id="IPR023149">
    <property type="entry name" value="Trans_acon_MeTrfase_C"/>
</dbReference>
<dbReference type="RefSeq" id="WP_121484385.1">
    <property type="nucleotide sequence ID" value="NZ_QQXL01000002.1"/>
</dbReference>
<sequence>MRWNPQQYSRFGDHRTRPFHDLVARVGAEDPLTVLDVGCGPGDATATLLGRWPGAQIRGVDSSVDMIEAASGLARPGLGFSVQDAHEVDVSQADVVLSNAMLQWLPDHRELLGQWAASMRPGAWLAFQVPGNFDAPSHALMRTLAESESWSGELGGLLRGAESVADPAEYAGLLLDAGWRVDAWESTYLQWLPGQDPVLEWVRGTALRPILDRLDAEAAARFEAEYAALLRQAYPTRRGPDGEPTTALPFRRVFVVAQRV</sequence>
<proteinExistence type="predicted"/>
<reference evidence="1 2" key="1">
    <citation type="submission" date="2018-07" db="EMBL/GenBank/DDBJ databases">
        <title>Arthrobacter sp. nov., isolated from raw cow's milk with high bacterial count.</title>
        <authorList>
            <person name="Hahne J."/>
            <person name="Isele D."/>
            <person name="Lipski A."/>
        </authorList>
    </citation>
    <scope>NUCLEOTIDE SEQUENCE [LARGE SCALE GENOMIC DNA]</scope>
    <source>
        <strain evidence="1 2">JZ R-183</strain>
    </source>
</reference>
<keyword evidence="1" id="KW-0808">Transferase</keyword>
<dbReference type="EC" id="2.1.1.144" evidence="1"/>
<dbReference type="InterPro" id="IPR029063">
    <property type="entry name" value="SAM-dependent_MTases_sf"/>
</dbReference>
<evidence type="ECO:0000313" key="2">
    <source>
        <dbReference type="Proteomes" id="UP000273119"/>
    </source>
</evidence>
<dbReference type="PANTHER" id="PTHR43861:SF1">
    <property type="entry name" value="TRANS-ACONITATE 2-METHYLTRANSFERASE"/>
    <property type="match status" value="1"/>
</dbReference>
<accession>A0A496PKJ7</accession>
<dbReference type="AlphaFoldDB" id="A0A496PKJ7"/>
<dbReference type="GO" id="GO:0032259">
    <property type="term" value="P:methylation"/>
    <property type="evidence" value="ECO:0007669"/>
    <property type="project" value="UniProtKB-KW"/>
</dbReference>
<dbReference type="Pfam" id="PF13489">
    <property type="entry name" value="Methyltransf_23"/>
    <property type="match status" value="1"/>
</dbReference>
<dbReference type="GO" id="GO:0030798">
    <property type="term" value="F:trans-aconitate 2-methyltransferase activity"/>
    <property type="evidence" value="ECO:0007669"/>
    <property type="project" value="UniProtKB-EC"/>
</dbReference>
<dbReference type="PANTHER" id="PTHR43861">
    <property type="entry name" value="TRANS-ACONITATE 2-METHYLTRANSFERASE-RELATED"/>
    <property type="match status" value="1"/>
</dbReference>
<dbReference type="NCBIfam" id="NF010703">
    <property type="entry name" value="PRK14103.1"/>
    <property type="match status" value="1"/>
</dbReference>